<dbReference type="InterPro" id="IPR052728">
    <property type="entry name" value="O2_lipid_transport_reg"/>
</dbReference>
<proteinExistence type="predicted"/>
<comment type="caution">
    <text evidence="4">The sequence shown here is derived from an EMBL/GenBank/DDBJ whole genome shotgun (WGS) entry which is preliminary data.</text>
</comment>
<dbReference type="Pfam" id="PF01757">
    <property type="entry name" value="Acyl_transf_3"/>
    <property type="match status" value="1"/>
</dbReference>
<dbReference type="Pfam" id="PF20146">
    <property type="entry name" value="NRF"/>
    <property type="match status" value="1"/>
</dbReference>
<keyword evidence="1" id="KW-1133">Transmembrane helix</keyword>
<feature type="transmembrane region" description="Helical" evidence="1">
    <location>
        <begin position="594"/>
        <end position="612"/>
    </location>
</feature>
<feature type="transmembrane region" description="Helical" evidence="1">
    <location>
        <begin position="516"/>
        <end position="538"/>
    </location>
</feature>
<feature type="transmembrane region" description="Helical" evidence="1">
    <location>
        <begin position="664"/>
        <end position="682"/>
    </location>
</feature>
<evidence type="ECO:0000313" key="4">
    <source>
        <dbReference type="EMBL" id="KAJ8951665.1"/>
    </source>
</evidence>
<protein>
    <recommendedName>
        <fullName evidence="3">Nose resistant-to-fluoxetine protein N-terminal domain-containing protein</fullName>
    </recommendedName>
</protein>
<evidence type="ECO:0000256" key="2">
    <source>
        <dbReference type="SAM" id="SignalP"/>
    </source>
</evidence>
<keyword evidence="1" id="KW-0812">Transmembrane</keyword>
<feature type="transmembrane region" description="Helical" evidence="1">
    <location>
        <begin position="298"/>
        <end position="319"/>
    </location>
</feature>
<feature type="domain" description="Nose resistant-to-fluoxetine protein N-terminal" evidence="3">
    <location>
        <begin position="53"/>
        <end position="216"/>
    </location>
</feature>
<dbReference type="InterPro" id="IPR006621">
    <property type="entry name" value="Nose-resist-to-fluoxetine_N"/>
</dbReference>
<dbReference type="InterPro" id="IPR002656">
    <property type="entry name" value="Acyl_transf_3_dom"/>
</dbReference>
<evidence type="ECO:0000259" key="3">
    <source>
        <dbReference type="SMART" id="SM00703"/>
    </source>
</evidence>
<feature type="transmembrane region" description="Helical" evidence="1">
    <location>
        <begin position="339"/>
        <end position="362"/>
    </location>
</feature>
<evidence type="ECO:0000313" key="5">
    <source>
        <dbReference type="Proteomes" id="UP001162162"/>
    </source>
</evidence>
<dbReference type="AlphaFoldDB" id="A0AAV8YM63"/>
<feature type="transmembrane region" description="Helical" evidence="1">
    <location>
        <begin position="469"/>
        <end position="490"/>
    </location>
</feature>
<reference evidence="4" key="1">
    <citation type="journal article" date="2023" name="Insect Mol. Biol.">
        <title>Genome sequencing provides insights into the evolution of gene families encoding plant cell wall-degrading enzymes in longhorned beetles.</title>
        <authorList>
            <person name="Shin N.R."/>
            <person name="Okamura Y."/>
            <person name="Kirsch R."/>
            <person name="Pauchet Y."/>
        </authorList>
    </citation>
    <scope>NUCLEOTIDE SEQUENCE</scope>
    <source>
        <strain evidence="4">AMC_N1</strain>
    </source>
</reference>
<dbReference type="Proteomes" id="UP001162162">
    <property type="component" value="Unassembled WGS sequence"/>
</dbReference>
<evidence type="ECO:0000256" key="1">
    <source>
        <dbReference type="SAM" id="Phobius"/>
    </source>
</evidence>
<gene>
    <name evidence="4" type="ORF">NQ318_012206</name>
</gene>
<dbReference type="EMBL" id="JAPWTK010000080">
    <property type="protein sequence ID" value="KAJ8951665.1"/>
    <property type="molecule type" value="Genomic_DNA"/>
</dbReference>
<dbReference type="PANTHER" id="PTHR11161:SF71">
    <property type="entry name" value="NOSE RESISTANT-TO-FLUOXETINE PROTEIN N-TERMINAL DOMAIN-CONTAINING PROTEIN"/>
    <property type="match status" value="1"/>
</dbReference>
<feature type="transmembrane region" description="Helical" evidence="1">
    <location>
        <begin position="550"/>
        <end position="574"/>
    </location>
</feature>
<dbReference type="PANTHER" id="PTHR11161">
    <property type="entry name" value="O-ACYLTRANSFERASE"/>
    <property type="match status" value="1"/>
</dbReference>
<keyword evidence="2" id="KW-0732">Signal</keyword>
<feature type="transmembrane region" description="Helical" evidence="1">
    <location>
        <begin position="624"/>
        <end position="644"/>
    </location>
</feature>
<dbReference type="SMART" id="SM00703">
    <property type="entry name" value="NRF"/>
    <property type="match status" value="1"/>
</dbReference>
<keyword evidence="1" id="KW-0472">Membrane</keyword>
<feature type="transmembrane region" description="Helical" evidence="1">
    <location>
        <begin position="383"/>
        <end position="402"/>
    </location>
</feature>
<feature type="transmembrane region" description="Helical" evidence="1">
    <location>
        <begin position="443"/>
        <end position="462"/>
    </location>
</feature>
<feature type="signal peptide" evidence="2">
    <location>
        <begin position="1"/>
        <end position="21"/>
    </location>
</feature>
<sequence length="724" mass="83119">MSVIFWCVSCFLMICAQTSWGLVLDHLVRVYRQNSSATVDPVQLFIPTVNAENEKCREHSRHYLEELRSFKLWATEMYDATAKFPSGVLYGSTYDLGNFDQCVEVKVPFGDDGFTGQYCLAKMTVKPPNYYGVGHNIDYERDDYKKYFNISAWEKMAAFAVDDSKASRNELYVSFCLPSSCTSQDLKQTLQKLIRDNFGFIKVEVSLDVEEASCQVHNAMPYTTGEITFICIVVGFAVLVIFVSVYDLLTKMEDLENYKMHRKLHKILICFSFRKNLKKLASESRNEDGLQCIAGLKVLSMFCIIMGHRCMFTLGYPVINPKFVEEIYRKVEATSILNGPIIVDTFFIISGFLATYLTITLFEKSRNSAALLLVYVHRIVRMLPAYGVVLAFYCTIFVRIGSGPFWQQRLGLEQQRCLQSWWANLLYINNYVNVDKICMFQSWYLTCDMHYFLLIPPIVWLLRRRPNVGLMTVVSLILASLFVVFAVVYVNNEDAILLLYMKLLKDPILNNTFRKIYIPSHMRATPYLVGIVIGYIKYKMKMTNYKMPKYLLYVGWVLCAFVSLGTVFTAFVFYLPQVPHDTVFSALYASMHHFTFSLSIGWIIIAVSSGNGPWIEPILSWKPLIFLSRITYTAFLSHGAIQMYTAATLRGPKYASVFNIAYDTFGDIVLAYMIGFVLSIYFEAPIMQLEKLIFGKREKETVGNHPKILEEMVISIPKIKSIPE</sequence>
<feature type="chain" id="PRO_5044023953" description="Nose resistant-to-fluoxetine protein N-terminal domain-containing protein" evidence="2">
    <location>
        <begin position="22"/>
        <end position="724"/>
    </location>
</feature>
<accession>A0AAV8YM63</accession>
<feature type="transmembrane region" description="Helical" evidence="1">
    <location>
        <begin position="227"/>
        <end position="249"/>
    </location>
</feature>
<keyword evidence="5" id="KW-1185">Reference proteome</keyword>
<dbReference type="GO" id="GO:0016747">
    <property type="term" value="F:acyltransferase activity, transferring groups other than amino-acyl groups"/>
    <property type="evidence" value="ECO:0007669"/>
    <property type="project" value="InterPro"/>
</dbReference>
<organism evidence="4 5">
    <name type="scientific">Aromia moschata</name>
    <dbReference type="NCBI Taxonomy" id="1265417"/>
    <lineage>
        <taxon>Eukaryota</taxon>
        <taxon>Metazoa</taxon>
        <taxon>Ecdysozoa</taxon>
        <taxon>Arthropoda</taxon>
        <taxon>Hexapoda</taxon>
        <taxon>Insecta</taxon>
        <taxon>Pterygota</taxon>
        <taxon>Neoptera</taxon>
        <taxon>Endopterygota</taxon>
        <taxon>Coleoptera</taxon>
        <taxon>Polyphaga</taxon>
        <taxon>Cucujiformia</taxon>
        <taxon>Chrysomeloidea</taxon>
        <taxon>Cerambycidae</taxon>
        <taxon>Cerambycinae</taxon>
        <taxon>Callichromatini</taxon>
        <taxon>Aromia</taxon>
    </lineage>
</organism>
<name>A0AAV8YM63_9CUCU</name>